<dbReference type="RefSeq" id="WP_066653428.1">
    <property type="nucleotide sequence ID" value="NZ_CBCSCL010000023.1"/>
</dbReference>
<proteinExistence type="predicted"/>
<dbReference type="OrthoDB" id="5124853at2"/>
<name>A0A193G9X2_9BORD</name>
<gene>
    <name evidence="1" type="ORF">BAU07_02085</name>
</gene>
<dbReference type="Gene3D" id="1.10.1220.10">
    <property type="entry name" value="Met repressor-like"/>
    <property type="match status" value="1"/>
</dbReference>
<dbReference type="EMBL" id="CP016172">
    <property type="protein sequence ID" value="ANN76069.1"/>
    <property type="molecule type" value="Genomic_DNA"/>
</dbReference>
<evidence type="ECO:0000313" key="2">
    <source>
        <dbReference type="Proteomes" id="UP000091926"/>
    </source>
</evidence>
<dbReference type="GO" id="GO:0006355">
    <property type="term" value="P:regulation of DNA-templated transcription"/>
    <property type="evidence" value="ECO:0007669"/>
    <property type="project" value="InterPro"/>
</dbReference>
<keyword evidence="2" id="KW-1185">Reference proteome</keyword>
<dbReference type="Proteomes" id="UP000091926">
    <property type="component" value="Chromosome"/>
</dbReference>
<protein>
    <recommendedName>
        <fullName evidence="3">Plasmid-related protein</fullName>
    </recommendedName>
</protein>
<dbReference type="KEGG" id="bfz:BAU07_02085"/>
<evidence type="ECO:0008006" key="3">
    <source>
        <dbReference type="Google" id="ProtNLM"/>
    </source>
</evidence>
<dbReference type="AlphaFoldDB" id="A0A193G9X2"/>
<sequence>MTTKEVGIRIRVEKELRDEFQSACLSENRRASEVLREFMRIYARHRMGGLQGGLFPSGDHHAPKESNE</sequence>
<dbReference type="InterPro" id="IPR013321">
    <property type="entry name" value="Arc_rbn_hlx_hlx"/>
</dbReference>
<organism evidence="1 2">
    <name type="scientific">Bordetella flabilis</name>
    <dbReference type="NCBI Taxonomy" id="463014"/>
    <lineage>
        <taxon>Bacteria</taxon>
        <taxon>Pseudomonadati</taxon>
        <taxon>Pseudomonadota</taxon>
        <taxon>Betaproteobacteria</taxon>
        <taxon>Burkholderiales</taxon>
        <taxon>Alcaligenaceae</taxon>
        <taxon>Bordetella</taxon>
    </lineage>
</organism>
<evidence type="ECO:0000313" key="1">
    <source>
        <dbReference type="EMBL" id="ANN76069.1"/>
    </source>
</evidence>
<reference evidence="1 2" key="1">
    <citation type="submission" date="2016-06" db="EMBL/GenBank/DDBJ databases">
        <title>Complete genome sequences of Bordetella bronchialis and Bordetella flabilis.</title>
        <authorList>
            <person name="LiPuma J.J."/>
            <person name="Spilker T."/>
        </authorList>
    </citation>
    <scope>NUCLEOTIDE SEQUENCE [LARGE SCALE GENOMIC DNA]</scope>
    <source>
        <strain evidence="1 2">AU10664</strain>
    </source>
</reference>
<accession>A0A193G9X2</accession>